<dbReference type="SUPFAM" id="SSF51905">
    <property type="entry name" value="FAD/NAD(P)-binding domain"/>
    <property type="match status" value="1"/>
</dbReference>
<dbReference type="PROSITE" id="PS00978">
    <property type="entry name" value="FAD_G3PDH_2"/>
    <property type="match status" value="1"/>
</dbReference>
<evidence type="ECO:0000313" key="10">
    <source>
        <dbReference type="EMBL" id="MFN2974449.1"/>
    </source>
</evidence>
<keyword evidence="3 7" id="KW-0285">Flavoprotein</keyword>
<proteinExistence type="inferred from homology"/>
<dbReference type="PANTHER" id="PTHR11985:SF35">
    <property type="entry name" value="ANAEROBIC GLYCEROL-3-PHOSPHATE DEHYDROGENASE SUBUNIT A"/>
    <property type="match status" value="1"/>
</dbReference>
<evidence type="ECO:0000259" key="9">
    <source>
        <dbReference type="Pfam" id="PF16901"/>
    </source>
</evidence>
<evidence type="ECO:0000256" key="2">
    <source>
        <dbReference type="ARBA" id="ARBA00007330"/>
    </source>
</evidence>
<dbReference type="Pfam" id="PF01266">
    <property type="entry name" value="DAO"/>
    <property type="match status" value="1"/>
</dbReference>
<dbReference type="InterPro" id="IPR031656">
    <property type="entry name" value="DAO_C"/>
</dbReference>
<evidence type="ECO:0000259" key="8">
    <source>
        <dbReference type="Pfam" id="PF01266"/>
    </source>
</evidence>
<dbReference type="GO" id="GO:0016491">
    <property type="term" value="F:oxidoreductase activity"/>
    <property type="evidence" value="ECO:0007669"/>
    <property type="project" value="UniProtKB-KW"/>
</dbReference>
<feature type="domain" description="FAD dependent oxidoreductase" evidence="8">
    <location>
        <begin position="19"/>
        <end position="378"/>
    </location>
</feature>
<dbReference type="Gene3D" id="3.50.50.60">
    <property type="entry name" value="FAD/NAD(P)-binding domain"/>
    <property type="match status" value="1"/>
</dbReference>
<keyword evidence="4" id="KW-0319">Glycerol metabolism</keyword>
<name>A0ABW9KFK3_9BACT</name>
<evidence type="ECO:0000256" key="6">
    <source>
        <dbReference type="ARBA" id="ARBA00023002"/>
    </source>
</evidence>
<dbReference type="PANTHER" id="PTHR11985">
    <property type="entry name" value="GLYCEROL-3-PHOSPHATE DEHYDROGENASE"/>
    <property type="match status" value="1"/>
</dbReference>
<dbReference type="Proteomes" id="UP001634747">
    <property type="component" value="Unassembled WGS sequence"/>
</dbReference>
<dbReference type="PROSITE" id="PS00977">
    <property type="entry name" value="FAD_G3PDH_1"/>
    <property type="match status" value="1"/>
</dbReference>
<keyword evidence="11" id="KW-1185">Reference proteome</keyword>
<evidence type="ECO:0000256" key="3">
    <source>
        <dbReference type="ARBA" id="ARBA00022630"/>
    </source>
</evidence>
<dbReference type="InterPro" id="IPR000447">
    <property type="entry name" value="G3P_DH_FAD-dep"/>
</dbReference>
<reference evidence="10 11" key="1">
    <citation type="submission" date="2024-12" db="EMBL/GenBank/DDBJ databases">
        <authorList>
            <person name="Lee Y."/>
        </authorList>
    </citation>
    <scope>NUCLEOTIDE SEQUENCE [LARGE SCALE GENOMIC DNA]</scope>
    <source>
        <strain evidence="10 11">03SUJ4</strain>
    </source>
</reference>
<evidence type="ECO:0000313" key="11">
    <source>
        <dbReference type="Proteomes" id="UP001634747"/>
    </source>
</evidence>
<comment type="caution">
    <text evidence="10">The sequence shown here is derived from an EMBL/GenBank/DDBJ whole genome shotgun (WGS) entry which is preliminary data.</text>
</comment>
<keyword evidence="5" id="KW-0274">FAD</keyword>
<evidence type="ECO:0000256" key="1">
    <source>
        <dbReference type="ARBA" id="ARBA00001974"/>
    </source>
</evidence>
<dbReference type="EMBL" id="JBJYXY010000001">
    <property type="protein sequence ID" value="MFN2974449.1"/>
    <property type="molecule type" value="Genomic_DNA"/>
</dbReference>
<dbReference type="EC" id="1.1.5.3" evidence="7"/>
<evidence type="ECO:0000256" key="7">
    <source>
        <dbReference type="RuleBase" id="RU361217"/>
    </source>
</evidence>
<dbReference type="Pfam" id="PF16901">
    <property type="entry name" value="DAO_C"/>
    <property type="match status" value="1"/>
</dbReference>
<feature type="domain" description="Alpha-glycerophosphate oxidase C-terminal" evidence="9">
    <location>
        <begin position="419"/>
        <end position="504"/>
    </location>
</feature>
<accession>A0ABW9KFK3</accession>
<organism evidence="10 11">
    <name type="scientific">Terriglobus aquaticus</name>
    <dbReference type="NCBI Taxonomy" id="940139"/>
    <lineage>
        <taxon>Bacteria</taxon>
        <taxon>Pseudomonadati</taxon>
        <taxon>Acidobacteriota</taxon>
        <taxon>Terriglobia</taxon>
        <taxon>Terriglobales</taxon>
        <taxon>Acidobacteriaceae</taxon>
        <taxon>Terriglobus</taxon>
    </lineage>
</organism>
<dbReference type="Gene3D" id="3.30.9.10">
    <property type="entry name" value="D-Amino Acid Oxidase, subunit A, domain 2"/>
    <property type="match status" value="1"/>
</dbReference>
<dbReference type="InterPro" id="IPR006076">
    <property type="entry name" value="FAD-dep_OxRdtase"/>
</dbReference>
<evidence type="ECO:0000256" key="4">
    <source>
        <dbReference type="ARBA" id="ARBA00022798"/>
    </source>
</evidence>
<comment type="catalytic activity">
    <reaction evidence="7">
        <text>a quinone + sn-glycerol 3-phosphate = dihydroxyacetone phosphate + a quinol</text>
        <dbReference type="Rhea" id="RHEA:18977"/>
        <dbReference type="ChEBI" id="CHEBI:24646"/>
        <dbReference type="ChEBI" id="CHEBI:57597"/>
        <dbReference type="ChEBI" id="CHEBI:57642"/>
        <dbReference type="ChEBI" id="CHEBI:132124"/>
        <dbReference type="EC" id="1.1.5.3"/>
    </reaction>
</comment>
<protein>
    <recommendedName>
        <fullName evidence="7">Glycerol-3-phosphate dehydrogenase</fullName>
        <ecNumber evidence="7">1.1.5.3</ecNumber>
    </recommendedName>
</protein>
<comment type="similarity">
    <text evidence="2 7">Belongs to the FAD-dependent glycerol-3-phosphate dehydrogenase family.</text>
</comment>
<sequence>MNRDTMVRAVRERGAEPWDVVVIGGGATGAGVAVDAALRGYATLLVEREDFGKGTSSRSTKLVHGGVRYLEQGNVSLVMEALKERGLLRQNAPHLVHDLEFVVPNYSWWEAPFYGIGMKIYDLLAVKYSFGRSKILSREETLKRLPTIEQEGLRGGVVYHDGQFDDTRLLMHLVMTAADHGATVLNYCAAVGLQRDGDGFVNGVELEDRETGERVTVNAKCVVNATGIFTDEVRRMAEPGAEGMVSPSQGIHLVLEKSFLRGNNAIMVPRTSDGRVMFAIPWHGHTVVGTTDTPIDAPSYEPKPLEEEIEFVLGTAGEYLSRKPSRSDVLSIYVGIRPLVKAAGSDSSKTSALSRDHTIHIDGSGLLTIVGGKWTTYRHMAEDTVNHAATLGKLPDVACKTADLKIHGWREGVAESDDLSVYGADADAIRSLAAGSPDLAERLHPELPYLAAEIVWAAREEMSRTVDDALARRTRALLLNARAAIAIAPKVAGLLAKELGRDEAWQREQVSAFTALAKQYLPSA</sequence>
<comment type="cofactor">
    <cofactor evidence="1 7">
        <name>FAD</name>
        <dbReference type="ChEBI" id="CHEBI:57692"/>
    </cofactor>
</comment>
<dbReference type="RefSeq" id="WP_263413987.1">
    <property type="nucleotide sequence ID" value="NZ_BAABBH010000001.1"/>
</dbReference>
<gene>
    <name evidence="10" type="ORF">ACK2TP_01605</name>
</gene>
<dbReference type="Gene3D" id="1.10.8.870">
    <property type="entry name" value="Alpha-glycerophosphate oxidase, cap domain"/>
    <property type="match status" value="1"/>
</dbReference>
<dbReference type="PRINTS" id="PR01001">
    <property type="entry name" value="FADG3PDH"/>
</dbReference>
<keyword evidence="6 7" id="KW-0560">Oxidoreductase</keyword>
<evidence type="ECO:0000256" key="5">
    <source>
        <dbReference type="ARBA" id="ARBA00022827"/>
    </source>
</evidence>
<dbReference type="InterPro" id="IPR038299">
    <property type="entry name" value="DAO_C_sf"/>
</dbReference>
<dbReference type="InterPro" id="IPR036188">
    <property type="entry name" value="FAD/NAD-bd_sf"/>
</dbReference>